<dbReference type="AlphaFoldDB" id="A0A853ASW6"/>
<protein>
    <recommendedName>
        <fullName evidence="4">Ferredoxin</fullName>
    </recommendedName>
</protein>
<feature type="region of interest" description="Disordered" evidence="1">
    <location>
        <begin position="1"/>
        <end position="25"/>
    </location>
</feature>
<gene>
    <name evidence="2" type="ORF">HNR68_004127</name>
</gene>
<keyword evidence="3" id="KW-1185">Reference proteome</keyword>
<organism evidence="2 3">
    <name type="scientific">Saccharopolyspora hordei</name>
    <dbReference type="NCBI Taxonomy" id="1838"/>
    <lineage>
        <taxon>Bacteria</taxon>
        <taxon>Bacillati</taxon>
        <taxon>Actinomycetota</taxon>
        <taxon>Actinomycetes</taxon>
        <taxon>Pseudonocardiales</taxon>
        <taxon>Pseudonocardiaceae</taxon>
        <taxon>Saccharopolyspora</taxon>
    </lineage>
</organism>
<sequence>MSTWAKAPDLADRPDQRAAVRESTAADRDAYLRGGLRPVECERCAATVLAKKNSPQHTSVQWSTESTRQCAVFAALAPGEVAESCPDLQRSIAAAAQDGRLTGDEPEPVPGPPRR</sequence>
<comment type="caution">
    <text evidence="2">The sequence shown here is derived from an EMBL/GenBank/DDBJ whole genome shotgun (WGS) entry which is preliminary data.</text>
</comment>
<evidence type="ECO:0000313" key="2">
    <source>
        <dbReference type="EMBL" id="NYI85497.1"/>
    </source>
</evidence>
<accession>A0A853ASW6</accession>
<evidence type="ECO:0000313" key="3">
    <source>
        <dbReference type="Proteomes" id="UP000587002"/>
    </source>
</evidence>
<dbReference type="EMBL" id="JACCFJ010000001">
    <property type="protein sequence ID" value="NYI85497.1"/>
    <property type="molecule type" value="Genomic_DNA"/>
</dbReference>
<dbReference type="Proteomes" id="UP000587002">
    <property type="component" value="Unassembled WGS sequence"/>
</dbReference>
<feature type="region of interest" description="Disordered" evidence="1">
    <location>
        <begin position="92"/>
        <end position="115"/>
    </location>
</feature>
<proteinExistence type="predicted"/>
<reference evidence="2 3" key="1">
    <citation type="submission" date="2020-07" db="EMBL/GenBank/DDBJ databases">
        <title>Sequencing the genomes of 1000 actinobacteria strains.</title>
        <authorList>
            <person name="Klenk H.-P."/>
        </authorList>
    </citation>
    <scope>NUCLEOTIDE SEQUENCE [LARGE SCALE GENOMIC DNA]</scope>
    <source>
        <strain evidence="2 3">DSM 44065</strain>
    </source>
</reference>
<name>A0A853ASW6_9PSEU</name>
<evidence type="ECO:0008006" key="4">
    <source>
        <dbReference type="Google" id="ProtNLM"/>
    </source>
</evidence>
<feature type="compositionally biased region" description="Basic and acidic residues" evidence="1">
    <location>
        <begin position="9"/>
        <end position="25"/>
    </location>
</feature>
<evidence type="ECO:0000256" key="1">
    <source>
        <dbReference type="SAM" id="MobiDB-lite"/>
    </source>
</evidence>
<dbReference type="RefSeq" id="WP_179723399.1">
    <property type="nucleotide sequence ID" value="NZ_BAABFH010000001.1"/>
</dbReference>